<keyword evidence="1" id="KW-0812">Transmembrane</keyword>
<reference evidence="3" key="1">
    <citation type="submission" date="2011-06" db="EMBL/GenBank/DDBJ databases">
        <authorList>
            <consortium name="US DOE Joint Genome Institute (JGI-PGF)"/>
            <person name="Lucas S."/>
            <person name="Han J."/>
            <person name="Lapidus A."/>
            <person name="Cheng J.-F."/>
            <person name="Goodwin L."/>
            <person name="Pitluck S."/>
            <person name="Peters L."/>
            <person name="Land M.L."/>
            <person name="Hauser L."/>
            <person name="Vogl K."/>
            <person name="Liu Z."/>
            <person name="Overmann J."/>
            <person name="Frigaard N.-U."/>
            <person name="Bryant D.A."/>
            <person name="Woyke T.J."/>
        </authorList>
    </citation>
    <scope>NUCLEOTIDE SEQUENCE [LARGE SCALE GENOMIC DNA]</scope>
    <source>
        <strain evidence="3">970</strain>
    </source>
</reference>
<dbReference type="HOGENOM" id="CLU_1115361_0_0_6"/>
<feature type="transmembrane region" description="Helical" evidence="1">
    <location>
        <begin position="7"/>
        <end position="26"/>
    </location>
</feature>
<sequence length="249" mass="27190">MTRSTGNLHGVVFDVIALAIGLAMISPAPDQLIPAEGSLLGAILLLAVVSQMAGAYWKAPALRGRLTDSPQPHPKWLQRALQGLLFLHWLFFTVVVLMAFVQLGWAAAVPGDSEIAWYWVLLSLALGSIATGLVRRSSRPFGAGKHEGTKPSSPANKTQEWLADSLLWLSMTILTILFWDSLIVTELEGVRGIGFGARSMTILVTSALLMLFLYLPSRYLFIVEDAADPLAWARIFAVVMVPIAWRIVL</sequence>
<organism evidence="2 3">
    <name type="scientific">Thiorhodovibrio frisius</name>
    <dbReference type="NCBI Taxonomy" id="631362"/>
    <lineage>
        <taxon>Bacteria</taxon>
        <taxon>Pseudomonadati</taxon>
        <taxon>Pseudomonadota</taxon>
        <taxon>Gammaproteobacteria</taxon>
        <taxon>Chromatiales</taxon>
        <taxon>Chromatiaceae</taxon>
        <taxon>Thiorhodovibrio</taxon>
    </lineage>
</organism>
<proteinExistence type="predicted"/>
<evidence type="ECO:0000313" key="2">
    <source>
        <dbReference type="EMBL" id="EIC23644.1"/>
    </source>
</evidence>
<accession>H8YYW8</accession>
<evidence type="ECO:0000313" key="3">
    <source>
        <dbReference type="Proteomes" id="UP000002964"/>
    </source>
</evidence>
<protein>
    <submittedName>
        <fullName evidence="2">Uncharacterized protein</fullName>
    </submittedName>
</protein>
<name>H8YYW8_9GAMM</name>
<feature type="transmembrane region" description="Helical" evidence="1">
    <location>
        <begin position="38"/>
        <end position="59"/>
    </location>
</feature>
<keyword evidence="1" id="KW-0472">Membrane</keyword>
<feature type="transmembrane region" description="Helical" evidence="1">
    <location>
        <begin position="115"/>
        <end position="134"/>
    </location>
</feature>
<reference evidence="2 3" key="2">
    <citation type="submission" date="2011-11" db="EMBL/GenBank/DDBJ databases">
        <authorList>
            <consortium name="US DOE Joint Genome Institute"/>
            <person name="Lucas S."/>
            <person name="Han J."/>
            <person name="Lapidus A."/>
            <person name="Cheng J.-F."/>
            <person name="Goodwin L."/>
            <person name="Pitluck S."/>
            <person name="Peters L."/>
            <person name="Ovchinnikova G."/>
            <person name="Zhang X."/>
            <person name="Detter J.C."/>
            <person name="Han C."/>
            <person name="Tapia R."/>
            <person name="Land M."/>
            <person name="Hauser L."/>
            <person name="Kyrpides N."/>
            <person name="Ivanova N."/>
            <person name="Pagani I."/>
            <person name="Vogl K."/>
            <person name="Liu Z."/>
            <person name="Overmann J."/>
            <person name="Frigaard N.-U."/>
            <person name="Bryant D."/>
            <person name="Woyke T."/>
        </authorList>
    </citation>
    <scope>NUCLEOTIDE SEQUENCE [LARGE SCALE GENOMIC DNA]</scope>
    <source>
        <strain evidence="2 3">970</strain>
    </source>
</reference>
<keyword evidence="3" id="KW-1185">Reference proteome</keyword>
<feature type="transmembrane region" description="Helical" evidence="1">
    <location>
        <begin position="80"/>
        <end position="103"/>
    </location>
</feature>
<evidence type="ECO:0000256" key="1">
    <source>
        <dbReference type="SAM" id="Phobius"/>
    </source>
</evidence>
<dbReference type="AlphaFoldDB" id="H8YYW8"/>
<dbReference type="RefSeq" id="WP_009147727.1">
    <property type="nucleotide sequence ID" value="NZ_CP121471.1"/>
</dbReference>
<feature type="transmembrane region" description="Helical" evidence="1">
    <location>
        <begin position="229"/>
        <end position="248"/>
    </location>
</feature>
<feature type="transmembrane region" description="Helical" evidence="1">
    <location>
        <begin position="161"/>
        <end position="179"/>
    </location>
</feature>
<gene>
    <name evidence="2" type="ORF">Thi970DRAFT_01325</name>
</gene>
<dbReference type="Proteomes" id="UP000002964">
    <property type="component" value="Unassembled WGS sequence"/>
</dbReference>
<keyword evidence="1" id="KW-1133">Transmembrane helix</keyword>
<dbReference type="EMBL" id="JH603168">
    <property type="protein sequence ID" value="EIC23644.1"/>
    <property type="molecule type" value="Genomic_DNA"/>
</dbReference>
<feature type="transmembrane region" description="Helical" evidence="1">
    <location>
        <begin position="199"/>
        <end position="217"/>
    </location>
</feature>